<feature type="domain" description="GAG-pre-integrase" evidence="2">
    <location>
        <begin position="245"/>
        <end position="292"/>
    </location>
</feature>
<dbReference type="PANTHER" id="PTHR47718">
    <property type="entry name" value="OS01G0519700 PROTEIN"/>
    <property type="match status" value="1"/>
</dbReference>
<dbReference type="Pfam" id="PF13976">
    <property type="entry name" value="gag_pre-integrs"/>
    <property type="match status" value="1"/>
</dbReference>
<evidence type="ECO:0000313" key="3">
    <source>
        <dbReference type="EMBL" id="GEU58487.1"/>
    </source>
</evidence>
<evidence type="ECO:0000259" key="2">
    <source>
        <dbReference type="Pfam" id="PF13976"/>
    </source>
</evidence>
<dbReference type="InterPro" id="IPR018289">
    <property type="entry name" value="MULE_transposase_dom"/>
</dbReference>
<reference evidence="3" key="1">
    <citation type="journal article" date="2019" name="Sci. Rep.">
        <title>Draft genome of Tanacetum cinerariifolium, the natural source of mosquito coil.</title>
        <authorList>
            <person name="Yamashiro T."/>
            <person name="Shiraishi A."/>
            <person name="Satake H."/>
            <person name="Nakayama K."/>
        </authorList>
    </citation>
    <scope>NUCLEOTIDE SEQUENCE</scope>
</reference>
<dbReference type="AlphaFoldDB" id="A0A6L2LC52"/>
<name>A0A6L2LC52_TANCI</name>
<proteinExistence type="predicted"/>
<dbReference type="InterPro" id="IPR025724">
    <property type="entry name" value="GAG-pre-integrase_dom"/>
</dbReference>
<evidence type="ECO:0000259" key="1">
    <source>
        <dbReference type="Pfam" id="PF10551"/>
    </source>
</evidence>
<dbReference type="PANTHER" id="PTHR47718:SF12">
    <property type="entry name" value="PROTEIN FAR1-RELATED SEQUENCE"/>
    <property type="match status" value="1"/>
</dbReference>
<sequence length="442" mass="50991">MATAMKHMASNFAKLKKFEGVNFRIWQKKMHFLLSSMSVVYVLTTLLPEDGGENPTVEQVRRRAKCDNKDYVCRGLILNGMSDSLFDIYQNVDTSKELWDTLEAKCMVEDASSKKFLVSNFTNYKMTDLRPVLEQYNELLGILRSHLRIEESLSAQDHDNPKSNNAAGPLVVNMVEYNNSFRANGSNTKGSEDGSSNPLKGQSMFNKSRQIYYVTYVYKAFFVQDDDVVWWVDSGETVHVCKDRSFMSTSKLNDSILWHARLGHVYFKRMQDMFKDGLIPAIDMDTKNDLCDLHATPSLGNKKYFVTFIDDASRKKHVFDFSFDYLVENAEQSEIFWADKVSKYNYKEFGDVVSFDATFKTNKYKMVFVSFTAIDNHMKCVRIAAGLLKNETTKSYIWLLKEFMKAFGKAPSIVVTDYDEAMRNAIEAKSRMIRMHYAFVHD</sequence>
<dbReference type="Pfam" id="PF14223">
    <property type="entry name" value="Retrotran_gag_2"/>
    <property type="match status" value="1"/>
</dbReference>
<organism evidence="3">
    <name type="scientific">Tanacetum cinerariifolium</name>
    <name type="common">Dalmatian daisy</name>
    <name type="synonym">Chrysanthemum cinerariifolium</name>
    <dbReference type="NCBI Taxonomy" id="118510"/>
    <lineage>
        <taxon>Eukaryota</taxon>
        <taxon>Viridiplantae</taxon>
        <taxon>Streptophyta</taxon>
        <taxon>Embryophyta</taxon>
        <taxon>Tracheophyta</taxon>
        <taxon>Spermatophyta</taxon>
        <taxon>Magnoliopsida</taxon>
        <taxon>eudicotyledons</taxon>
        <taxon>Gunneridae</taxon>
        <taxon>Pentapetalae</taxon>
        <taxon>asterids</taxon>
        <taxon>campanulids</taxon>
        <taxon>Asterales</taxon>
        <taxon>Asteraceae</taxon>
        <taxon>Asteroideae</taxon>
        <taxon>Anthemideae</taxon>
        <taxon>Anthemidinae</taxon>
        <taxon>Tanacetum</taxon>
    </lineage>
</organism>
<dbReference type="Pfam" id="PF10551">
    <property type="entry name" value="MULE"/>
    <property type="match status" value="1"/>
</dbReference>
<accession>A0A6L2LC52</accession>
<dbReference type="EMBL" id="BKCJ010004011">
    <property type="protein sequence ID" value="GEU58487.1"/>
    <property type="molecule type" value="Genomic_DNA"/>
</dbReference>
<gene>
    <name evidence="3" type="ORF">Tci_030465</name>
</gene>
<feature type="domain" description="MULE transposase" evidence="1">
    <location>
        <begin position="352"/>
        <end position="430"/>
    </location>
</feature>
<comment type="caution">
    <text evidence="3">The sequence shown here is derived from an EMBL/GenBank/DDBJ whole genome shotgun (WGS) entry which is preliminary data.</text>
</comment>
<protein>
    <submittedName>
        <fullName evidence="3">Zinc finger, CCHC-type</fullName>
    </submittedName>
</protein>